<evidence type="ECO:0000259" key="5">
    <source>
        <dbReference type="PROSITE" id="PS50054"/>
    </source>
</evidence>
<dbReference type="EMBL" id="BACD03000014">
    <property type="protein sequence ID" value="GAO48319.1"/>
    <property type="molecule type" value="Genomic_DNA"/>
</dbReference>
<sequence>MSLFRSASATRSSDEGLPYFNGPRLIAPNVWLYSEPTRQICEGFDVVINVAREVLDPFVPTELPILSTSGSESGSSDLGCAWRGEYVHIPWEHNTSTLVSELPSLIDLIKTSAEQGKKMLVHCQCGVSRSATLVIAYIMREKDMSLHDAYAYVKERSPWIGPNMGLIYQLSEWGLICRQRSLQPLPEPMSSTADQEKKAFDVSVLEGLKSPTSLVPPPTLGWGNLEAPPVAPAPSMSRSGNFTRPTLPARTRSAEAPEPFAPMVGTPMTDIYTRMERATTVENTSWPVVTAPIVETPMTDIFTRLERGEAQTPVTTEGVIMDEPEVIIAGRDLGVIQEVEIDPRSPRAGVFSGQDVPETPMQANFMSLMEQER</sequence>
<dbReference type="PANTHER" id="PTHR10159">
    <property type="entry name" value="DUAL SPECIFICITY PROTEIN PHOSPHATASE"/>
    <property type="match status" value="1"/>
</dbReference>
<dbReference type="PANTHER" id="PTHR10159:SF519">
    <property type="entry name" value="DUAL SPECIFICITY PROTEIN PHOSPHATASE MPK3"/>
    <property type="match status" value="1"/>
</dbReference>
<dbReference type="STRING" id="698492.A0A0E9NEP4"/>
<dbReference type="GO" id="GO:0043409">
    <property type="term" value="P:negative regulation of MAPK cascade"/>
    <property type="evidence" value="ECO:0007669"/>
    <property type="project" value="TreeGrafter"/>
</dbReference>
<name>A0A0E9NEP4_SAICN</name>
<keyword evidence="4" id="KW-0904">Protein phosphatase</keyword>
<dbReference type="PROSITE" id="PS00383">
    <property type="entry name" value="TYR_PHOSPHATASE_1"/>
    <property type="match status" value="1"/>
</dbReference>
<evidence type="ECO:0000259" key="6">
    <source>
        <dbReference type="PROSITE" id="PS50056"/>
    </source>
</evidence>
<dbReference type="SUPFAM" id="SSF52799">
    <property type="entry name" value="(Phosphotyrosine protein) phosphatases II"/>
    <property type="match status" value="1"/>
</dbReference>
<dbReference type="GO" id="GO:0005634">
    <property type="term" value="C:nucleus"/>
    <property type="evidence" value="ECO:0007669"/>
    <property type="project" value="TreeGrafter"/>
</dbReference>
<organism evidence="7 8">
    <name type="scientific">Saitoella complicata (strain BCRC 22490 / CBS 7301 / JCM 7358 / NBRC 10748 / NRRL Y-17804)</name>
    <dbReference type="NCBI Taxonomy" id="698492"/>
    <lineage>
        <taxon>Eukaryota</taxon>
        <taxon>Fungi</taxon>
        <taxon>Dikarya</taxon>
        <taxon>Ascomycota</taxon>
        <taxon>Taphrinomycotina</taxon>
        <taxon>Taphrinomycotina incertae sedis</taxon>
        <taxon>Saitoella</taxon>
    </lineage>
</organism>
<dbReference type="InterPro" id="IPR020422">
    <property type="entry name" value="TYR_PHOSPHATASE_DUAL_dom"/>
</dbReference>
<dbReference type="InterPro" id="IPR000340">
    <property type="entry name" value="Dual-sp_phosphatase_cat-dom"/>
</dbReference>
<dbReference type="CDD" id="cd14521">
    <property type="entry name" value="DSP_fungal_SDP1-like"/>
    <property type="match status" value="1"/>
</dbReference>
<dbReference type="Gene3D" id="3.90.190.10">
    <property type="entry name" value="Protein tyrosine phosphatase superfamily"/>
    <property type="match status" value="1"/>
</dbReference>
<reference evidence="7 8" key="1">
    <citation type="journal article" date="2011" name="J. Gen. Appl. Microbiol.">
        <title>Draft genome sequencing of the enigmatic yeast Saitoella complicata.</title>
        <authorList>
            <person name="Nishida H."/>
            <person name="Hamamoto M."/>
            <person name="Sugiyama J."/>
        </authorList>
    </citation>
    <scope>NUCLEOTIDE SEQUENCE [LARGE SCALE GENOMIC DNA]</scope>
    <source>
        <strain evidence="7 8">NRRL Y-17804</strain>
    </source>
</reference>
<evidence type="ECO:0000313" key="8">
    <source>
        <dbReference type="Proteomes" id="UP000033140"/>
    </source>
</evidence>
<dbReference type="GO" id="GO:0008330">
    <property type="term" value="F:protein tyrosine/threonine phosphatase activity"/>
    <property type="evidence" value="ECO:0007669"/>
    <property type="project" value="TreeGrafter"/>
</dbReference>
<dbReference type="InterPro" id="IPR000387">
    <property type="entry name" value="Tyr_Pase_dom"/>
</dbReference>
<evidence type="ECO:0000256" key="2">
    <source>
        <dbReference type="ARBA" id="ARBA00013064"/>
    </source>
</evidence>
<keyword evidence="8" id="KW-1185">Reference proteome</keyword>
<evidence type="ECO:0000256" key="3">
    <source>
        <dbReference type="ARBA" id="ARBA00022801"/>
    </source>
</evidence>
<dbReference type="GO" id="GO:0017017">
    <property type="term" value="F:MAP kinase tyrosine/serine/threonine phosphatase activity"/>
    <property type="evidence" value="ECO:0007669"/>
    <property type="project" value="TreeGrafter"/>
</dbReference>
<dbReference type="PROSITE" id="PS50056">
    <property type="entry name" value="TYR_PHOSPHATASE_2"/>
    <property type="match status" value="1"/>
</dbReference>
<dbReference type="EC" id="3.1.3.48" evidence="2"/>
<dbReference type="PROSITE" id="PS50054">
    <property type="entry name" value="TYR_PHOSPHATASE_DUAL"/>
    <property type="match status" value="1"/>
</dbReference>
<dbReference type="Proteomes" id="UP000033140">
    <property type="component" value="Unassembled WGS sequence"/>
</dbReference>
<comment type="similarity">
    <text evidence="1">Belongs to the protein-tyrosine phosphatase family. Non-receptor class dual specificity subfamily.</text>
</comment>
<gene>
    <name evidence="7" type="ORF">G7K_2495-t1</name>
</gene>
<dbReference type="GO" id="GO:0033550">
    <property type="term" value="F:MAP kinase tyrosine phosphatase activity"/>
    <property type="evidence" value="ECO:0007669"/>
    <property type="project" value="TreeGrafter"/>
</dbReference>
<dbReference type="InterPro" id="IPR029021">
    <property type="entry name" value="Prot-tyrosine_phosphatase-like"/>
</dbReference>
<comment type="caution">
    <text evidence="7">The sequence shown here is derived from an EMBL/GenBank/DDBJ whole genome shotgun (WGS) entry which is preliminary data.</text>
</comment>
<reference evidence="7 8" key="3">
    <citation type="journal article" date="2015" name="Genome Announc.">
        <title>Draft Genome Sequence of the Archiascomycetous Yeast Saitoella complicata.</title>
        <authorList>
            <person name="Yamauchi K."/>
            <person name="Kondo S."/>
            <person name="Hamamoto M."/>
            <person name="Takahashi Y."/>
            <person name="Ogura Y."/>
            <person name="Hayashi T."/>
            <person name="Nishida H."/>
        </authorList>
    </citation>
    <scope>NUCLEOTIDE SEQUENCE [LARGE SCALE GENOMIC DNA]</scope>
    <source>
        <strain evidence="7 8">NRRL Y-17804</strain>
    </source>
</reference>
<reference evidence="7 8" key="2">
    <citation type="journal article" date="2014" name="J. Gen. Appl. Microbiol.">
        <title>The early diverging ascomycetous budding yeast Saitoella complicata has three histone deacetylases belonging to the Clr6, Hos2, and Rpd3 lineages.</title>
        <authorList>
            <person name="Nishida H."/>
            <person name="Matsumoto T."/>
            <person name="Kondo S."/>
            <person name="Hamamoto M."/>
            <person name="Yoshikawa H."/>
        </authorList>
    </citation>
    <scope>NUCLEOTIDE SEQUENCE [LARGE SCALE GENOMIC DNA]</scope>
    <source>
        <strain evidence="7 8">NRRL Y-17804</strain>
    </source>
</reference>
<dbReference type="GO" id="GO:0005829">
    <property type="term" value="C:cytosol"/>
    <property type="evidence" value="ECO:0007669"/>
    <property type="project" value="TreeGrafter"/>
</dbReference>
<dbReference type="SMART" id="SM00195">
    <property type="entry name" value="DSPc"/>
    <property type="match status" value="1"/>
</dbReference>
<feature type="domain" description="Tyrosine-protein phosphatase" evidence="5">
    <location>
        <begin position="22"/>
        <end position="179"/>
    </location>
</feature>
<dbReference type="InterPro" id="IPR016130">
    <property type="entry name" value="Tyr_Pase_AS"/>
</dbReference>
<evidence type="ECO:0000256" key="4">
    <source>
        <dbReference type="ARBA" id="ARBA00022912"/>
    </source>
</evidence>
<keyword evidence="3" id="KW-0378">Hydrolase</keyword>
<protein>
    <recommendedName>
        <fullName evidence="2">protein-tyrosine-phosphatase</fullName>
        <ecNumber evidence="2">3.1.3.48</ecNumber>
    </recommendedName>
</protein>
<accession>A0A0E9NEP4</accession>
<feature type="domain" description="Tyrosine specific protein phosphatases" evidence="6">
    <location>
        <begin position="103"/>
        <end position="158"/>
    </location>
</feature>
<dbReference type="AlphaFoldDB" id="A0A0E9NEP4"/>
<evidence type="ECO:0000256" key="1">
    <source>
        <dbReference type="ARBA" id="ARBA00008601"/>
    </source>
</evidence>
<dbReference type="Pfam" id="PF00782">
    <property type="entry name" value="DSPc"/>
    <property type="match status" value="1"/>
</dbReference>
<proteinExistence type="inferred from homology"/>
<evidence type="ECO:0000313" key="7">
    <source>
        <dbReference type="EMBL" id="GAO48319.1"/>
    </source>
</evidence>